<organism evidence="1 2">
    <name type="scientific">Gordonia phage Toast</name>
    <dbReference type="NCBI Taxonomy" id="2599852"/>
    <lineage>
        <taxon>Viruses</taxon>
        <taxon>Duplodnaviria</taxon>
        <taxon>Heunggongvirae</taxon>
        <taxon>Uroviricota</taxon>
        <taxon>Caudoviricetes</taxon>
        <taxon>Fairfaxidumvirus</taxon>
        <taxon>Fairfaxidumvirus toast</taxon>
    </lineage>
</organism>
<evidence type="ECO:0000313" key="2">
    <source>
        <dbReference type="Proteomes" id="UP000326855"/>
    </source>
</evidence>
<dbReference type="EMBL" id="MN234161">
    <property type="protein sequence ID" value="QFG08138.1"/>
    <property type="molecule type" value="Genomic_DNA"/>
</dbReference>
<name>A0A5J6TCM4_9CAUD</name>
<accession>A0A5J6TCM4</accession>
<dbReference type="KEGG" id="vg:62974380"/>
<proteinExistence type="predicted"/>
<dbReference type="Proteomes" id="UP000326855">
    <property type="component" value="Segment"/>
</dbReference>
<keyword evidence="2" id="KW-1185">Reference proteome</keyword>
<sequence>MTELETQVAKLQGVTESLNLELGTERQDHTAARDALHDILKTVTSEQFPAEKVADIIRILDELGYHEHVHVAYTTSEPDNATH</sequence>
<dbReference type="RefSeq" id="YP_010001217.1">
    <property type="nucleotide sequence ID" value="NC_053173.1"/>
</dbReference>
<gene>
    <name evidence="1" type="primary">80</name>
    <name evidence="1" type="ORF">PBI_TOAST_80</name>
</gene>
<dbReference type="GeneID" id="62974380"/>
<evidence type="ECO:0000313" key="1">
    <source>
        <dbReference type="EMBL" id="QFG08138.1"/>
    </source>
</evidence>
<reference evidence="1 2" key="1">
    <citation type="submission" date="2019-07" db="EMBL/GenBank/DDBJ databases">
        <authorList>
            <person name="Stoner T.H."/>
            <person name="Garlena R.A."/>
            <person name="Russell D.A."/>
            <person name="Pope W.H."/>
            <person name="Jacobs-Sera D."/>
            <person name="Hatfull G.F."/>
        </authorList>
    </citation>
    <scope>NUCLEOTIDE SEQUENCE [LARGE SCALE GENOMIC DNA]</scope>
</reference>
<protein>
    <submittedName>
        <fullName evidence="1">Uncharacterized protein</fullName>
    </submittedName>
</protein>